<dbReference type="Pfam" id="PF04738">
    <property type="entry name" value="Lant_dehydr_N"/>
    <property type="match status" value="1"/>
</dbReference>
<reference evidence="2 3" key="1">
    <citation type="journal article" date="2014" name="Int. J. Syst. Evol. Microbiol.">
        <title>Streptomyces hoynatensis sp. nov., isolated from deep marine sediment.</title>
        <authorList>
            <person name="Veyisoglu A."/>
            <person name="Sahin N."/>
        </authorList>
    </citation>
    <scope>NUCLEOTIDE SEQUENCE [LARGE SCALE GENOMIC DNA]</scope>
    <source>
        <strain evidence="2 3">KCTC 29097</strain>
    </source>
</reference>
<keyword evidence="3" id="KW-1185">Reference proteome</keyword>
<accession>A0A3A9Z844</accession>
<sequence length="826" mass="89108">MERPIQAPTSAGAPEAGPWHMVPRFVLRRAGFGFPLLDHAGDPAAGHAAAAYRQATRELDETRERLLGDAMRTAVGERRRAGDRAGLRRLSTLRNRIGRRLPVDAGEARALLPHLDGPLDAYAAALTAQAAAREELWTALAKEEAGREARLREALGPQVLDAVLQMTPDLYDGVRRWLATSGPGRSGERAMARRLYLVLQRLAAKNETSSFFGPLVHGRVAPGIDGVRLGPETASGVTEVRPFMAFWAVCALAARLAEAPGVGERLPVRWLPAARLDGRVLTLPTGRSVGLSGASAAVAAAVGRDASAADVARATGLPLPEVSRILDRFESVGALRRRPEPASTTDRPFSELLADARRYAADTPWPARLADLWRAVEEYGAAGGHLARRRALDRLERGFEELAGVAPRRAGGRMYADRTVAYLDAKGDLSPVLMGEDTRRRLEAALGPALDVGARYGELLHAAHQRFAREVLRSAGVAAMPYPEFVRRSRAALEAEGPPGAAGPRALARWAGEARAFAAEFAALVLARTRDGRARLTPRELRALGEPDHRPRFAGPDVLVGVDEAGRPGTFVLGEVHPYVFAWGSQGLFAEEPGALQADFARDLSPWGGASRMATVIRRRRHKGLVGEWFPGRFVEVTATACRDRARSVPVTELTVRAEGEGVRLWDGRGELVLYAGEDDHVHLLAFAPPAVRMPPAGDGRRRPRVTVGEVVMQRASWLVEPAELRGTGHGGRTGTREAFLGVQRLRARLGLPRWVYAHVPGQPKPVCVDLSAPLAVEALRGLLPGTADAIALTEMLPAPDRLWLARNGEPVTSELRLALIRRGGA</sequence>
<dbReference type="OrthoDB" id="8428173at2"/>
<gene>
    <name evidence="2" type="ORF">D7294_09965</name>
</gene>
<proteinExistence type="predicted"/>
<dbReference type="EMBL" id="RBAL01000004">
    <property type="protein sequence ID" value="RKN43994.1"/>
    <property type="molecule type" value="Genomic_DNA"/>
</dbReference>
<dbReference type="AlphaFoldDB" id="A0A3A9Z844"/>
<comment type="caution">
    <text evidence="2">The sequence shown here is derived from an EMBL/GenBank/DDBJ whole genome shotgun (WGS) entry which is preliminary data.</text>
</comment>
<evidence type="ECO:0000259" key="1">
    <source>
        <dbReference type="Pfam" id="PF04738"/>
    </source>
</evidence>
<name>A0A3A9Z844_9ACTN</name>
<feature type="domain" description="Lantibiotic dehydratase N-terminal" evidence="1">
    <location>
        <begin position="157"/>
        <end position="467"/>
    </location>
</feature>
<organism evidence="2 3">
    <name type="scientific">Streptomyces hoynatensis</name>
    <dbReference type="NCBI Taxonomy" id="1141874"/>
    <lineage>
        <taxon>Bacteria</taxon>
        <taxon>Bacillati</taxon>
        <taxon>Actinomycetota</taxon>
        <taxon>Actinomycetes</taxon>
        <taxon>Kitasatosporales</taxon>
        <taxon>Streptomycetaceae</taxon>
        <taxon>Streptomyces</taxon>
    </lineage>
</organism>
<dbReference type="RefSeq" id="WP_120677738.1">
    <property type="nucleotide sequence ID" value="NZ_RBAL01000004.1"/>
</dbReference>
<dbReference type="Proteomes" id="UP000272474">
    <property type="component" value="Unassembled WGS sequence"/>
</dbReference>
<evidence type="ECO:0000313" key="2">
    <source>
        <dbReference type="EMBL" id="RKN43994.1"/>
    </source>
</evidence>
<evidence type="ECO:0000313" key="3">
    <source>
        <dbReference type="Proteomes" id="UP000272474"/>
    </source>
</evidence>
<dbReference type="InterPro" id="IPR006827">
    <property type="entry name" value="Lant_deHydtase_N"/>
</dbReference>
<protein>
    <submittedName>
        <fullName evidence="2">Lantibiotic dehydratase</fullName>
    </submittedName>
</protein>